<name>A0A6I3JEY5_9ACTN</name>
<dbReference type="InterPro" id="IPR002347">
    <property type="entry name" value="SDR_fam"/>
</dbReference>
<sequence length="262" mass="27332">MTGQQAGQQQRVLVTGAASGLGKALTEAFRARGDEVLATDRAEADGVDLVLDVTSDADWAAAVDHVERTWGGLDVLVNNAGVAGGGRLDVATLEEWQWITEINLFGAVRGTRAFVPLLKQQGSGRIVNVASLAGLVHPGGMASYNAVKAAVVALTETTGHELASYGVSAHVVCPSYFRTNLMSSLRGNDTALGAVMSKLVEESPTTAEEVAAAVLEGIDRGDEVILPDPAARDAYALKVGDRATYDAVMRAQAAKLDRMGQA</sequence>
<dbReference type="PANTHER" id="PTHR43391">
    <property type="entry name" value="RETINOL DEHYDROGENASE-RELATED"/>
    <property type="match status" value="1"/>
</dbReference>
<dbReference type="PRINTS" id="PR00080">
    <property type="entry name" value="SDRFAMILY"/>
</dbReference>
<evidence type="ECO:0000256" key="1">
    <source>
        <dbReference type="ARBA" id="ARBA00006484"/>
    </source>
</evidence>
<accession>A0A6I3JEY5</accession>
<evidence type="ECO:0000256" key="4">
    <source>
        <dbReference type="RuleBase" id="RU000363"/>
    </source>
</evidence>
<dbReference type="InterPro" id="IPR036291">
    <property type="entry name" value="NAD(P)-bd_dom_sf"/>
</dbReference>
<dbReference type="Gene3D" id="3.40.50.720">
    <property type="entry name" value="NAD(P)-binding Rossmann-like Domain"/>
    <property type="match status" value="1"/>
</dbReference>
<dbReference type="EMBL" id="WLCI01000018">
    <property type="protein sequence ID" value="MTB96659.1"/>
    <property type="molecule type" value="Genomic_DNA"/>
</dbReference>
<dbReference type="RefSeq" id="WP_154616547.1">
    <property type="nucleotide sequence ID" value="NZ_CP053660.1"/>
</dbReference>
<gene>
    <name evidence="5" type="ORF">GGQ22_16405</name>
</gene>
<organism evidence="5 6">
    <name type="scientific">Nocardioides marmotae</name>
    <dbReference type="NCBI Taxonomy" id="2663857"/>
    <lineage>
        <taxon>Bacteria</taxon>
        <taxon>Bacillati</taxon>
        <taxon>Actinomycetota</taxon>
        <taxon>Actinomycetes</taxon>
        <taxon>Propionibacteriales</taxon>
        <taxon>Nocardioidaceae</taxon>
        <taxon>Nocardioides</taxon>
    </lineage>
</organism>
<protein>
    <submittedName>
        <fullName evidence="5">SDR family NAD(P)-dependent oxidoreductase</fullName>
    </submittedName>
</protein>
<proteinExistence type="inferred from homology"/>
<reference evidence="5 6" key="1">
    <citation type="submission" date="2019-10" db="EMBL/GenBank/DDBJ databases">
        <title>Nocardioides novel species isolated from the excrement of Marmot.</title>
        <authorList>
            <person name="Zhang G."/>
        </authorList>
    </citation>
    <scope>NUCLEOTIDE SEQUENCE [LARGE SCALE GENOMIC DNA]</scope>
    <source>
        <strain evidence="6">zg-579</strain>
    </source>
</reference>
<comment type="caution">
    <text evidence="5">The sequence shown here is derived from an EMBL/GenBank/DDBJ whole genome shotgun (WGS) entry which is preliminary data.</text>
</comment>
<keyword evidence="3" id="KW-0560">Oxidoreductase</keyword>
<comment type="similarity">
    <text evidence="1 4">Belongs to the short-chain dehydrogenases/reductases (SDR) family.</text>
</comment>
<dbReference type="PRINTS" id="PR00081">
    <property type="entry name" value="GDHRDH"/>
</dbReference>
<evidence type="ECO:0000313" key="6">
    <source>
        <dbReference type="Proteomes" id="UP000433406"/>
    </source>
</evidence>
<dbReference type="Pfam" id="PF00106">
    <property type="entry name" value="adh_short"/>
    <property type="match status" value="1"/>
</dbReference>
<dbReference type="PANTHER" id="PTHR43391:SF14">
    <property type="entry name" value="DEHYDROGENASE_REDUCTASE SDR FAMILY PROTEIN 7-LIKE"/>
    <property type="match status" value="1"/>
</dbReference>
<dbReference type="SUPFAM" id="SSF51735">
    <property type="entry name" value="NAD(P)-binding Rossmann-fold domains"/>
    <property type="match status" value="1"/>
</dbReference>
<evidence type="ECO:0000256" key="2">
    <source>
        <dbReference type="ARBA" id="ARBA00022857"/>
    </source>
</evidence>
<evidence type="ECO:0000256" key="3">
    <source>
        <dbReference type="ARBA" id="ARBA00023002"/>
    </source>
</evidence>
<dbReference type="GO" id="GO:0016491">
    <property type="term" value="F:oxidoreductase activity"/>
    <property type="evidence" value="ECO:0007669"/>
    <property type="project" value="UniProtKB-KW"/>
</dbReference>
<keyword evidence="2" id="KW-0521">NADP</keyword>
<dbReference type="Proteomes" id="UP000433406">
    <property type="component" value="Unassembled WGS sequence"/>
</dbReference>
<dbReference type="AlphaFoldDB" id="A0A6I3JEY5"/>
<evidence type="ECO:0000313" key="5">
    <source>
        <dbReference type="EMBL" id="MTB96659.1"/>
    </source>
</evidence>
<keyword evidence="6" id="KW-1185">Reference proteome</keyword>